<keyword evidence="5" id="KW-0804">Transcription</keyword>
<dbReference type="AlphaFoldDB" id="A0A7W4P7X0"/>
<dbReference type="GO" id="GO:0032993">
    <property type="term" value="C:protein-DNA complex"/>
    <property type="evidence" value="ECO:0007669"/>
    <property type="project" value="TreeGrafter"/>
</dbReference>
<gene>
    <name evidence="8" type="ORF">HLH29_06260</name>
</gene>
<dbReference type="Proteomes" id="UP000525623">
    <property type="component" value="Unassembled WGS sequence"/>
</dbReference>
<comment type="caution">
    <text evidence="8">The sequence shown here is derived from an EMBL/GenBank/DDBJ whole genome shotgun (WGS) entry which is preliminary data.</text>
</comment>
<name>A0A7W4P7X0_9PROT</name>
<dbReference type="RefSeq" id="WP_182965096.1">
    <property type="nucleotide sequence ID" value="NZ_BAABGC010000066.1"/>
</dbReference>
<dbReference type="InterPro" id="IPR011006">
    <property type="entry name" value="CheY-like_superfamily"/>
</dbReference>
<keyword evidence="3" id="KW-0805">Transcription regulation</keyword>
<dbReference type="SUPFAM" id="SSF52172">
    <property type="entry name" value="CheY-like"/>
    <property type="match status" value="1"/>
</dbReference>
<evidence type="ECO:0000256" key="5">
    <source>
        <dbReference type="ARBA" id="ARBA00023163"/>
    </source>
</evidence>
<keyword evidence="2" id="KW-0902">Two-component regulatory system</keyword>
<dbReference type="GO" id="GO:0005829">
    <property type="term" value="C:cytosol"/>
    <property type="evidence" value="ECO:0007669"/>
    <property type="project" value="TreeGrafter"/>
</dbReference>
<accession>A0A7W4P7X0</accession>
<dbReference type="Pfam" id="PF00072">
    <property type="entry name" value="Response_reg"/>
    <property type="match status" value="1"/>
</dbReference>
<evidence type="ECO:0000313" key="8">
    <source>
        <dbReference type="EMBL" id="MBB2178783.1"/>
    </source>
</evidence>
<dbReference type="Gene3D" id="3.40.50.2300">
    <property type="match status" value="1"/>
</dbReference>
<feature type="modified residue" description="4-aspartylphosphate" evidence="6">
    <location>
        <position position="60"/>
    </location>
</feature>
<evidence type="ECO:0000256" key="6">
    <source>
        <dbReference type="PROSITE-ProRule" id="PRU00169"/>
    </source>
</evidence>
<dbReference type="GO" id="GO:0006355">
    <property type="term" value="P:regulation of DNA-templated transcription"/>
    <property type="evidence" value="ECO:0007669"/>
    <property type="project" value="TreeGrafter"/>
</dbReference>
<evidence type="ECO:0000256" key="1">
    <source>
        <dbReference type="ARBA" id="ARBA00022553"/>
    </source>
</evidence>
<feature type="domain" description="Response regulatory" evidence="7">
    <location>
        <begin position="11"/>
        <end position="127"/>
    </location>
</feature>
<dbReference type="PROSITE" id="PS50110">
    <property type="entry name" value="RESPONSE_REGULATORY"/>
    <property type="match status" value="1"/>
</dbReference>
<keyword evidence="9" id="KW-1185">Reference proteome</keyword>
<keyword evidence="1 6" id="KW-0597">Phosphoprotein</keyword>
<dbReference type="GO" id="GO:0000976">
    <property type="term" value="F:transcription cis-regulatory region binding"/>
    <property type="evidence" value="ECO:0007669"/>
    <property type="project" value="TreeGrafter"/>
</dbReference>
<dbReference type="PANTHER" id="PTHR48111">
    <property type="entry name" value="REGULATOR OF RPOS"/>
    <property type="match status" value="1"/>
</dbReference>
<evidence type="ECO:0000256" key="4">
    <source>
        <dbReference type="ARBA" id="ARBA00023125"/>
    </source>
</evidence>
<dbReference type="GO" id="GO:0000156">
    <property type="term" value="F:phosphorelay response regulator activity"/>
    <property type="evidence" value="ECO:0007669"/>
    <property type="project" value="TreeGrafter"/>
</dbReference>
<dbReference type="SMART" id="SM00448">
    <property type="entry name" value="REC"/>
    <property type="match status" value="1"/>
</dbReference>
<protein>
    <submittedName>
        <fullName evidence="8">Response regulator</fullName>
    </submittedName>
</protein>
<sequence>MTIGLGSLRRTILLVDSDPLGRGTLRSALEEAGFSVDEAATGQEGERTALRIAPDAILADLMLETVDAGSRLGERLRAQGSTIPFYIVSTASDALTGAVGFHELGISGVFLKPVDITVVIQSLRSRLDIR</sequence>
<dbReference type="PANTHER" id="PTHR48111:SF1">
    <property type="entry name" value="TWO-COMPONENT RESPONSE REGULATOR ORR33"/>
    <property type="match status" value="1"/>
</dbReference>
<dbReference type="InterPro" id="IPR039420">
    <property type="entry name" value="WalR-like"/>
</dbReference>
<dbReference type="CDD" id="cd00156">
    <property type="entry name" value="REC"/>
    <property type="match status" value="1"/>
</dbReference>
<evidence type="ECO:0000259" key="7">
    <source>
        <dbReference type="PROSITE" id="PS50110"/>
    </source>
</evidence>
<proteinExistence type="predicted"/>
<evidence type="ECO:0000313" key="9">
    <source>
        <dbReference type="Proteomes" id="UP000525623"/>
    </source>
</evidence>
<dbReference type="EMBL" id="JABEQL010000006">
    <property type="protein sequence ID" value="MBB2178783.1"/>
    <property type="molecule type" value="Genomic_DNA"/>
</dbReference>
<reference evidence="8 9" key="1">
    <citation type="submission" date="2020-04" db="EMBL/GenBank/DDBJ databases">
        <title>Description of novel Gluconacetobacter.</title>
        <authorList>
            <person name="Sombolestani A."/>
        </authorList>
    </citation>
    <scope>NUCLEOTIDE SEQUENCE [LARGE SCALE GENOMIC DNA]</scope>
    <source>
        <strain evidence="8 9">LMG 27725</strain>
    </source>
</reference>
<dbReference type="InterPro" id="IPR001789">
    <property type="entry name" value="Sig_transdc_resp-reg_receiver"/>
</dbReference>
<evidence type="ECO:0000256" key="3">
    <source>
        <dbReference type="ARBA" id="ARBA00023015"/>
    </source>
</evidence>
<organism evidence="8 9">
    <name type="scientific">Gluconacetobacter tumulicola</name>
    <dbReference type="NCBI Taxonomy" id="1017177"/>
    <lineage>
        <taxon>Bacteria</taxon>
        <taxon>Pseudomonadati</taxon>
        <taxon>Pseudomonadota</taxon>
        <taxon>Alphaproteobacteria</taxon>
        <taxon>Acetobacterales</taxon>
        <taxon>Acetobacteraceae</taxon>
        <taxon>Gluconacetobacter</taxon>
    </lineage>
</organism>
<keyword evidence="4" id="KW-0238">DNA-binding</keyword>
<evidence type="ECO:0000256" key="2">
    <source>
        <dbReference type="ARBA" id="ARBA00023012"/>
    </source>
</evidence>